<evidence type="ECO:0000313" key="2">
    <source>
        <dbReference type="EMBL" id="GHA29293.1"/>
    </source>
</evidence>
<organism evidence="2 3">
    <name type="scientific">Streptomyces canarius</name>
    <dbReference type="NCBI Taxonomy" id="285453"/>
    <lineage>
        <taxon>Bacteria</taxon>
        <taxon>Bacillati</taxon>
        <taxon>Actinomycetota</taxon>
        <taxon>Actinomycetes</taxon>
        <taxon>Kitasatosporales</taxon>
        <taxon>Streptomycetaceae</taxon>
        <taxon>Streptomyces</taxon>
    </lineage>
</organism>
<feature type="region of interest" description="Disordered" evidence="1">
    <location>
        <begin position="1"/>
        <end position="74"/>
    </location>
</feature>
<evidence type="ECO:0000313" key="3">
    <source>
        <dbReference type="Proteomes" id="UP000653644"/>
    </source>
</evidence>
<reference evidence="3" key="1">
    <citation type="journal article" date="2019" name="Int. J. Syst. Evol. Microbiol.">
        <title>The Global Catalogue of Microorganisms (GCM) 10K type strain sequencing project: providing services to taxonomists for standard genome sequencing and annotation.</title>
        <authorList>
            <consortium name="The Broad Institute Genomics Platform"/>
            <consortium name="The Broad Institute Genome Sequencing Center for Infectious Disease"/>
            <person name="Wu L."/>
            <person name="Ma J."/>
        </authorList>
    </citation>
    <scope>NUCLEOTIDE SEQUENCE [LARGE SCALE GENOMIC DNA]</scope>
    <source>
        <strain evidence="3">JCM 4733</strain>
    </source>
</reference>
<accession>A0ABQ3CSF5</accession>
<name>A0ABQ3CSF5_9ACTN</name>
<evidence type="ECO:0000256" key="1">
    <source>
        <dbReference type="SAM" id="MobiDB-lite"/>
    </source>
</evidence>
<dbReference type="EMBL" id="BMVN01000011">
    <property type="protein sequence ID" value="GHA29293.1"/>
    <property type="molecule type" value="Genomic_DNA"/>
</dbReference>
<sequence length="74" mass="7410">MCGGSPAHPDTSPMAADVAAPEEDTGATFFPSGCPGSGGAAVPGTRPAPGRRRSAAFPRTHDSSMPARASKETR</sequence>
<keyword evidence="3" id="KW-1185">Reference proteome</keyword>
<protein>
    <submittedName>
        <fullName evidence="2">Uncharacterized protein</fullName>
    </submittedName>
</protein>
<comment type="caution">
    <text evidence="2">The sequence shown here is derived from an EMBL/GenBank/DDBJ whole genome shotgun (WGS) entry which is preliminary data.</text>
</comment>
<dbReference type="Proteomes" id="UP000653644">
    <property type="component" value="Unassembled WGS sequence"/>
</dbReference>
<gene>
    <name evidence="2" type="ORF">GCM10010345_37720</name>
</gene>
<proteinExistence type="predicted"/>